<dbReference type="KEGG" id="bany:112049317"/>
<evidence type="ECO:0000256" key="2">
    <source>
        <dbReference type="SAM" id="SignalP"/>
    </source>
</evidence>
<protein>
    <submittedName>
        <fullName evidence="4">GATA zinc finger domain-containing protein 14-like</fullName>
    </submittedName>
</protein>
<reference evidence="4" key="1">
    <citation type="submission" date="2025-08" db="UniProtKB">
        <authorList>
            <consortium name="RefSeq"/>
        </authorList>
    </citation>
    <scope>IDENTIFICATION</scope>
</reference>
<sequence length="285" mass="31159">MEGFRNICFITLCLTAFNGVTSTIKESLNIPEKIIGGVIDIVQSHKNKPVPGQQPSYPPNYQYPQYQQWNGQSNYQSQGYQPQPQFQNQQFQNQGQYTNYPQGNNNFPQGGNNNFPQGSNNNFPQGGNNNFPQNGNNFPQNGNSFGSTSSSNFASNQGYPAGSGQSFNQGQSQGQYQGSYPNGQSSNNQPNTQSGYYTQSQSTNQYQGTNTGTGQYTGQPGYVGQSNGQSSQGFYVNGVPPAGQGTQGPTCVCQAWTKPPQEVYADTPVTEKTEKKEPAKERMIY</sequence>
<dbReference type="AlphaFoldDB" id="A0A6J1N511"/>
<feature type="region of interest" description="Disordered" evidence="1">
    <location>
        <begin position="46"/>
        <end position="67"/>
    </location>
</feature>
<name>A0A6J1N511_BICAN</name>
<keyword evidence="2" id="KW-0732">Signal</keyword>
<gene>
    <name evidence="4" type="primary">LOC112049317</name>
</gene>
<feature type="signal peptide" evidence="2">
    <location>
        <begin position="1"/>
        <end position="22"/>
    </location>
</feature>
<evidence type="ECO:0000313" key="3">
    <source>
        <dbReference type="Proteomes" id="UP001652582"/>
    </source>
</evidence>
<feature type="chain" id="PRO_5046764693" evidence="2">
    <location>
        <begin position="23"/>
        <end position="285"/>
    </location>
</feature>
<dbReference type="GeneID" id="112049317"/>
<dbReference type="Proteomes" id="UP001652582">
    <property type="component" value="Chromosome 3"/>
</dbReference>
<feature type="compositionally biased region" description="Basic and acidic residues" evidence="1">
    <location>
        <begin position="269"/>
        <end position="285"/>
    </location>
</feature>
<feature type="region of interest" description="Disordered" evidence="1">
    <location>
        <begin position="264"/>
        <end position="285"/>
    </location>
</feature>
<feature type="compositionally biased region" description="Low complexity" evidence="1">
    <location>
        <begin position="95"/>
        <end position="225"/>
    </location>
</feature>
<dbReference type="RefSeq" id="XP_023942935.2">
    <property type="nucleotide sequence ID" value="XM_024087167.2"/>
</dbReference>
<keyword evidence="3" id="KW-1185">Reference proteome</keyword>
<dbReference type="OrthoDB" id="7488376at2759"/>
<evidence type="ECO:0000256" key="1">
    <source>
        <dbReference type="SAM" id="MobiDB-lite"/>
    </source>
</evidence>
<evidence type="ECO:0000313" key="4">
    <source>
        <dbReference type="RefSeq" id="XP_023942935.2"/>
    </source>
</evidence>
<organism evidence="3 4">
    <name type="scientific">Bicyclus anynana</name>
    <name type="common">Squinting bush brown butterfly</name>
    <dbReference type="NCBI Taxonomy" id="110368"/>
    <lineage>
        <taxon>Eukaryota</taxon>
        <taxon>Metazoa</taxon>
        <taxon>Ecdysozoa</taxon>
        <taxon>Arthropoda</taxon>
        <taxon>Hexapoda</taxon>
        <taxon>Insecta</taxon>
        <taxon>Pterygota</taxon>
        <taxon>Neoptera</taxon>
        <taxon>Endopterygota</taxon>
        <taxon>Lepidoptera</taxon>
        <taxon>Glossata</taxon>
        <taxon>Ditrysia</taxon>
        <taxon>Papilionoidea</taxon>
        <taxon>Nymphalidae</taxon>
        <taxon>Satyrinae</taxon>
        <taxon>Satyrini</taxon>
        <taxon>Mycalesina</taxon>
        <taxon>Bicyclus</taxon>
    </lineage>
</organism>
<proteinExistence type="predicted"/>
<feature type="region of interest" description="Disordered" evidence="1">
    <location>
        <begin position="95"/>
        <end position="249"/>
    </location>
</feature>
<feature type="compositionally biased region" description="Low complexity" evidence="1">
    <location>
        <begin position="51"/>
        <end position="67"/>
    </location>
</feature>
<accession>A0A6J1N511</accession>